<organism evidence="1 2">
    <name type="scientific">Rhodococcoides kyotonense</name>
    <dbReference type="NCBI Taxonomy" id="398843"/>
    <lineage>
        <taxon>Bacteria</taxon>
        <taxon>Bacillati</taxon>
        <taxon>Actinomycetota</taxon>
        <taxon>Actinomycetes</taxon>
        <taxon>Mycobacteriales</taxon>
        <taxon>Nocardiaceae</taxon>
        <taxon>Rhodococcoides</taxon>
    </lineage>
</organism>
<evidence type="ECO:0000313" key="1">
    <source>
        <dbReference type="EMBL" id="SNS59205.1"/>
    </source>
</evidence>
<reference evidence="2" key="1">
    <citation type="submission" date="2017-06" db="EMBL/GenBank/DDBJ databases">
        <authorList>
            <person name="Varghese N."/>
            <person name="Submissions S."/>
        </authorList>
    </citation>
    <scope>NUCLEOTIDE SEQUENCE [LARGE SCALE GENOMIC DNA]</scope>
    <source>
        <strain evidence="2">JCM 23211</strain>
    </source>
</reference>
<protein>
    <submittedName>
        <fullName evidence="1">Uncharacterized protein</fullName>
    </submittedName>
</protein>
<keyword evidence="2" id="KW-1185">Reference proteome</keyword>
<dbReference type="AlphaFoldDB" id="A0A239FR17"/>
<dbReference type="RefSeq" id="WP_089244619.1">
    <property type="nucleotide sequence ID" value="NZ_FZOW01000003.1"/>
</dbReference>
<dbReference type="EMBL" id="FZOW01000003">
    <property type="protein sequence ID" value="SNS59205.1"/>
    <property type="molecule type" value="Genomic_DNA"/>
</dbReference>
<sequence>MTVTGSQPTEVATLERAAIAKVIRAELRRSNWNPDSIADAILAEPLRFTSAIRPLSASDYDGHDVYNDNSLWAAVPAAIGPIDAIAHALGNRINSQLPVGQHITLTATPKAHTGSQAFRSLLRRMAPKR</sequence>
<dbReference type="Proteomes" id="UP000198327">
    <property type="component" value="Unassembled WGS sequence"/>
</dbReference>
<dbReference type="OrthoDB" id="4463594at2"/>
<gene>
    <name evidence="1" type="ORF">SAMN05421642_103413</name>
</gene>
<evidence type="ECO:0000313" key="2">
    <source>
        <dbReference type="Proteomes" id="UP000198327"/>
    </source>
</evidence>
<accession>A0A239FR17</accession>
<proteinExistence type="predicted"/>
<name>A0A239FR17_9NOCA</name>